<dbReference type="InterPro" id="IPR012409">
    <property type="entry name" value="Sirohaem_synth"/>
</dbReference>
<keyword evidence="11" id="KW-0511">Multifunctional enzyme</keyword>
<dbReference type="GO" id="GO:0019354">
    <property type="term" value="P:siroheme biosynthetic process"/>
    <property type="evidence" value="ECO:0007669"/>
    <property type="project" value="UniProtKB-UniPathway"/>
</dbReference>
<feature type="active site" description="Proton acceptor" evidence="14">
    <location>
        <position position="216"/>
    </location>
</feature>
<comment type="pathway">
    <text evidence="1">Porphyrin-containing compound metabolism; siroheme biosynthesis; sirohydrochlorin from precorrin-2: step 1/1.</text>
</comment>
<dbReference type="NCBIfam" id="TIGR01470">
    <property type="entry name" value="cysG_Nterm"/>
    <property type="match status" value="1"/>
</dbReference>
<dbReference type="PANTHER" id="PTHR45790">
    <property type="entry name" value="SIROHEME SYNTHASE-RELATED"/>
    <property type="match status" value="1"/>
</dbReference>
<reference evidence="17 18" key="1">
    <citation type="submission" date="2018-05" db="EMBL/GenBank/DDBJ databases">
        <title>Marinilabilia rubrum sp. nov., isolated from saltern sediment.</title>
        <authorList>
            <person name="Zhang R."/>
        </authorList>
    </citation>
    <scope>NUCLEOTIDE SEQUENCE [LARGE SCALE GENOMIC DNA]</scope>
    <source>
        <strain evidence="17 18">WTE16</strain>
    </source>
</reference>
<feature type="active site" description="Proton donor" evidence="14">
    <location>
        <position position="236"/>
    </location>
</feature>
<evidence type="ECO:0000313" key="17">
    <source>
        <dbReference type="EMBL" id="PWD98055.1"/>
    </source>
</evidence>
<dbReference type="InterPro" id="IPR000878">
    <property type="entry name" value="4pyrrol_Mease"/>
</dbReference>
<organism evidence="17 18">
    <name type="scientific">Marinilabilia rubra</name>
    <dbReference type="NCBI Taxonomy" id="2162893"/>
    <lineage>
        <taxon>Bacteria</taxon>
        <taxon>Pseudomonadati</taxon>
        <taxon>Bacteroidota</taxon>
        <taxon>Bacteroidia</taxon>
        <taxon>Marinilabiliales</taxon>
        <taxon>Marinilabiliaceae</taxon>
        <taxon>Marinilabilia</taxon>
    </lineage>
</organism>
<evidence type="ECO:0000256" key="4">
    <source>
        <dbReference type="ARBA" id="ARBA00022603"/>
    </source>
</evidence>
<evidence type="ECO:0000256" key="15">
    <source>
        <dbReference type="RuleBase" id="RU003960"/>
    </source>
</evidence>
<dbReference type="EMBL" id="QEWP01000020">
    <property type="protein sequence ID" value="PWD98055.1"/>
    <property type="molecule type" value="Genomic_DNA"/>
</dbReference>
<keyword evidence="3" id="KW-0169">Cobalamin biosynthesis</keyword>
<dbReference type="InterPro" id="IPR035996">
    <property type="entry name" value="4pyrrol_Methylase_sf"/>
</dbReference>
<evidence type="ECO:0000256" key="10">
    <source>
        <dbReference type="ARBA" id="ARBA00023244"/>
    </source>
</evidence>
<evidence type="ECO:0000256" key="14">
    <source>
        <dbReference type="PIRSR" id="PIRSR036426-1"/>
    </source>
</evidence>
<dbReference type="FunFam" id="3.40.1010.10:FF:000001">
    <property type="entry name" value="Siroheme synthase"/>
    <property type="match status" value="1"/>
</dbReference>
<dbReference type="Gene3D" id="3.40.50.720">
    <property type="entry name" value="NAD(P)-binding Rossmann-like Domain"/>
    <property type="match status" value="1"/>
</dbReference>
<protein>
    <submittedName>
        <fullName evidence="17">Uroporphyrinogen-III C-methyltransferase</fullName>
    </submittedName>
</protein>
<dbReference type="GO" id="GO:0043115">
    <property type="term" value="F:precorrin-2 dehydrogenase activity"/>
    <property type="evidence" value="ECO:0007669"/>
    <property type="project" value="UniProtKB-EC"/>
</dbReference>
<evidence type="ECO:0000313" key="18">
    <source>
        <dbReference type="Proteomes" id="UP000244956"/>
    </source>
</evidence>
<evidence type="ECO:0000256" key="12">
    <source>
        <dbReference type="ARBA" id="ARBA00025705"/>
    </source>
</evidence>
<dbReference type="AlphaFoldDB" id="A0A2U2B4R8"/>
<evidence type="ECO:0000256" key="11">
    <source>
        <dbReference type="ARBA" id="ARBA00023268"/>
    </source>
</evidence>
<dbReference type="PROSITE" id="PS00840">
    <property type="entry name" value="SUMT_2"/>
    <property type="match status" value="1"/>
</dbReference>
<gene>
    <name evidence="17" type="primary">cobA</name>
    <name evidence="17" type="ORF">DDZ16_17835</name>
</gene>
<evidence type="ECO:0000256" key="9">
    <source>
        <dbReference type="ARBA" id="ARBA00023239"/>
    </source>
</evidence>
<dbReference type="Gene3D" id="3.30.950.10">
    <property type="entry name" value="Methyltransferase, Cobalt-precorrin-4 Transmethylase, Domain 2"/>
    <property type="match status" value="1"/>
</dbReference>
<accession>A0A2U2B4R8</accession>
<dbReference type="Pfam" id="PF13241">
    <property type="entry name" value="NAD_binding_7"/>
    <property type="match status" value="1"/>
</dbReference>
<keyword evidence="4 15" id="KW-0489">Methyltransferase</keyword>
<dbReference type="NCBIfam" id="NF004790">
    <property type="entry name" value="PRK06136.1"/>
    <property type="match status" value="1"/>
</dbReference>
<keyword evidence="8" id="KW-0520">NAD</keyword>
<evidence type="ECO:0000256" key="7">
    <source>
        <dbReference type="ARBA" id="ARBA00023002"/>
    </source>
</evidence>
<comment type="similarity">
    <text evidence="2 15">Belongs to the precorrin methyltransferase family.</text>
</comment>
<dbReference type="InterPro" id="IPR014776">
    <property type="entry name" value="4pyrrole_Mease_sub2"/>
</dbReference>
<dbReference type="Proteomes" id="UP000244956">
    <property type="component" value="Unassembled WGS sequence"/>
</dbReference>
<dbReference type="UniPathway" id="UPA00262">
    <property type="reaction ID" value="UER00222"/>
</dbReference>
<dbReference type="Gene3D" id="3.40.1010.10">
    <property type="entry name" value="Cobalt-precorrin-4 Transmethylase, Domain 1"/>
    <property type="match status" value="1"/>
</dbReference>
<dbReference type="RefSeq" id="WP_109265837.1">
    <property type="nucleotide sequence ID" value="NZ_QEWP01000020.1"/>
</dbReference>
<keyword evidence="9" id="KW-0456">Lyase</keyword>
<dbReference type="CDD" id="cd11642">
    <property type="entry name" value="SUMT"/>
    <property type="match status" value="1"/>
</dbReference>
<dbReference type="NCBIfam" id="TIGR01469">
    <property type="entry name" value="cobA_cysG_Cterm"/>
    <property type="match status" value="1"/>
</dbReference>
<evidence type="ECO:0000256" key="2">
    <source>
        <dbReference type="ARBA" id="ARBA00005879"/>
    </source>
</evidence>
<dbReference type="InterPro" id="IPR036291">
    <property type="entry name" value="NAD(P)-bd_dom_sf"/>
</dbReference>
<dbReference type="GO" id="GO:0004851">
    <property type="term" value="F:uroporphyrin-III C-methyltransferase activity"/>
    <property type="evidence" value="ECO:0007669"/>
    <property type="project" value="InterPro"/>
</dbReference>
<keyword evidence="18" id="KW-1185">Reference proteome</keyword>
<comment type="caution">
    <text evidence="17">The sequence shown here is derived from an EMBL/GenBank/DDBJ whole genome shotgun (WGS) entry which is preliminary data.</text>
</comment>
<name>A0A2U2B4R8_9BACT</name>
<dbReference type="SUPFAM" id="SSF51735">
    <property type="entry name" value="NAD(P)-binding Rossmann-fold domains"/>
    <property type="match status" value="1"/>
</dbReference>
<feature type="domain" description="Tetrapyrrole methylase" evidence="16">
    <location>
        <begin position="185"/>
        <end position="386"/>
    </location>
</feature>
<dbReference type="Pfam" id="PF00590">
    <property type="entry name" value="TP_methylase"/>
    <property type="match status" value="1"/>
</dbReference>
<dbReference type="OrthoDB" id="9815856at2"/>
<dbReference type="InterPro" id="IPR014777">
    <property type="entry name" value="4pyrrole_Mease_sub1"/>
</dbReference>
<evidence type="ECO:0000256" key="3">
    <source>
        <dbReference type="ARBA" id="ARBA00022573"/>
    </source>
</evidence>
<dbReference type="GO" id="GO:0032259">
    <property type="term" value="P:methylation"/>
    <property type="evidence" value="ECO:0007669"/>
    <property type="project" value="UniProtKB-KW"/>
</dbReference>
<dbReference type="InterPro" id="IPR006366">
    <property type="entry name" value="CobA/CysG_C"/>
</dbReference>
<dbReference type="PIRSF" id="PIRSF036426">
    <property type="entry name" value="Sirohaem_synth"/>
    <property type="match status" value="1"/>
</dbReference>
<proteinExistence type="inferred from homology"/>
<evidence type="ECO:0000259" key="16">
    <source>
        <dbReference type="Pfam" id="PF00590"/>
    </source>
</evidence>
<evidence type="ECO:0000256" key="8">
    <source>
        <dbReference type="ARBA" id="ARBA00023027"/>
    </source>
</evidence>
<dbReference type="GO" id="GO:0009236">
    <property type="term" value="P:cobalamin biosynthetic process"/>
    <property type="evidence" value="ECO:0007669"/>
    <property type="project" value="UniProtKB-KW"/>
</dbReference>
<comment type="catalytic activity">
    <reaction evidence="13">
        <text>precorrin-2 + NAD(+) = sirohydrochlorin + NADH + 2 H(+)</text>
        <dbReference type="Rhea" id="RHEA:15613"/>
        <dbReference type="ChEBI" id="CHEBI:15378"/>
        <dbReference type="ChEBI" id="CHEBI:57540"/>
        <dbReference type="ChEBI" id="CHEBI:57945"/>
        <dbReference type="ChEBI" id="CHEBI:58351"/>
        <dbReference type="ChEBI" id="CHEBI:58827"/>
        <dbReference type="EC" id="1.3.1.76"/>
    </reaction>
</comment>
<keyword evidence="10" id="KW-0627">Porphyrin biosynthesis</keyword>
<evidence type="ECO:0000256" key="5">
    <source>
        <dbReference type="ARBA" id="ARBA00022679"/>
    </source>
</evidence>
<keyword evidence="6" id="KW-0949">S-adenosyl-L-methionine</keyword>
<keyword evidence="7" id="KW-0560">Oxidoreductase</keyword>
<sequence length="429" mass="46975">MSIHKTEFLPVSLNITGKKILIIGAGKVALQKARSLSRFEVSISVLGTEIHPDFNQSDNIQIIKKEYEPEDLGGHYLIYACTNNPGINQKIKEDSYQRNILVSIADAPQTGDFVSPAIYKNENVTVAVGSNGKNPSKSVKIRNLIRDHLNIESDQIRIKKDAATTYNRNKDSPPLHQEIANKKGKVILAGFGPGDPGLLTLKSNQYLEEADFIFHDALLDVSYLDRFKAQKIPVGKRCGQHYKKQEEINEMLLEAAFTGKNVVRLKGGDPFVFGRGGEEVAFLNQHQVDVEVIPGITSAFAAAAQFGIPLTQREVSSSLAFLVGHNLSTRPFPKADTLVFYMGAKHQCELSQALIEEGWDKSTPVALLSNISNTSSKAVITQLDKLCKEKGAIETPLLIIVGETIRSISDLTESAPEKAAKKAGEPVSL</sequence>
<dbReference type="GO" id="GO:0051266">
    <property type="term" value="F:sirohydrochlorin ferrochelatase activity"/>
    <property type="evidence" value="ECO:0007669"/>
    <property type="project" value="InterPro"/>
</dbReference>
<evidence type="ECO:0000256" key="6">
    <source>
        <dbReference type="ARBA" id="ARBA00022691"/>
    </source>
</evidence>
<dbReference type="GO" id="GO:0051287">
    <property type="term" value="F:NAD binding"/>
    <property type="evidence" value="ECO:0007669"/>
    <property type="project" value="InterPro"/>
</dbReference>
<evidence type="ECO:0000256" key="13">
    <source>
        <dbReference type="ARBA" id="ARBA00047561"/>
    </source>
</evidence>
<dbReference type="InterPro" id="IPR006367">
    <property type="entry name" value="Sirohaem_synthase_N"/>
</dbReference>
<comment type="pathway">
    <text evidence="12">Porphyrin-containing compound metabolism; siroheme biosynthesis; precorrin-2 from uroporphyrinogen III: step 1/1.</text>
</comment>
<dbReference type="PANTHER" id="PTHR45790:SF3">
    <property type="entry name" value="S-ADENOSYL-L-METHIONINE-DEPENDENT UROPORPHYRINOGEN III METHYLTRANSFERASE, CHLOROPLASTIC"/>
    <property type="match status" value="1"/>
</dbReference>
<dbReference type="InterPro" id="IPR003043">
    <property type="entry name" value="Uropor_MeTrfase_CS"/>
</dbReference>
<evidence type="ECO:0000256" key="1">
    <source>
        <dbReference type="ARBA" id="ARBA00005010"/>
    </source>
</evidence>
<keyword evidence="5 15" id="KW-0808">Transferase</keyword>
<dbReference type="InterPro" id="IPR050161">
    <property type="entry name" value="Siro_Cobalamin_biosynth"/>
</dbReference>
<dbReference type="SUPFAM" id="SSF53790">
    <property type="entry name" value="Tetrapyrrole methylase"/>
    <property type="match status" value="1"/>
</dbReference>